<dbReference type="RefSeq" id="WP_005436595.1">
    <property type="nucleotide sequence ID" value="NZ_BBKZ01000022.1"/>
</dbReference>
<name>A0AAU9QR75_9VIBR</name>
<evidence type="ECO:0008006" key="10">
    <source>
        <dbReference type="Google" id="ProtNLM"/>
    </source>
</evidence>
<evidence type="ECO:0000256" key="3">
    <source>
        <dbReference type="ARBA" id="ARBA00022475"/>
    </source>
</evidence>
<feature type="transmembrane region" description="Helical" evidence="7">
    <location>
        <begin position="58"/>
        <end position="80"/>
    </location>
</feature>
<accession>A0AAU9QR75</accession>
<gene>
    <name evidence="8" type="ORF">THF1A12_30048</name>
</gene>
<feature type="transmembrane region" description="Helical" evidence="7">
    <location>
        <begin position="27"/>
        <end position="46"/>
    </location>
</feature>
<organism evidence="8 9">
    <name type="scientific">Vibrio jasicida</name>
    <dbReference type="NCBI Taxonomy" id="766224"/>
    <lineage>
        <taxon>Bacteria</taxon>
        <taxon>Pseudomonadati</taxon>
        <taxon>Pseudomonadota</taxon>
        <taxon>Gammaproteobacteria</taxon>
        <taxon>Vibrionales</taxon>
        <taxon>Vibrionaceae</taxon>
        <taxon>Vibrio</taxon>
    </lineage>
</organism>
<proteinExistence type="inferred from homology"/>
<dbReference type="GO" id="GO:0005886">
    <property type="term" value="C:plasma membrane"/>
    <property type="evidence" value="ECO:0007669"/>
    <property type="project" value="UniProtKB-SubCell"/>
</dbReference>
<sequence>MAIIAWAVLGLVAGVLAQWILPTRTSNSWLATIILGVLGAFVGGYVGSMFGFGAVGVLSVEGIITATIGAVILLFVFRLLRK</sequence>
<keyword evidence="6 7" id="KW-0472">Membrane</keyword>
<dbReference type="Proteomes" id="UP001295462">
    <property type="component" value="Unassembled WGS sequence"/>
</dbReference>
<evidence type="ECO:0000256" key="2">
    <source>
        <dbReference type="ARBA" id="ARBA00011006"/>
    </source>
</evidence>
<reference evidence="8" key="1">
    <citation type="submission" date="2022-01" db="EMBL/GenBank/DDBJ databases">
        <authorList>
            <person name="Lagorce A."/>
        </authorList>
    </citation>
    <scope>NUCLEOTIDE SEQUENCE</scope>
    <source>
        <strain evidence="8">Th15_F1_A12</strain>
    </source>
</reference>
<dbReference type="Pfam" id="PF04226">
    <property type="entry name" value="Transgly_assoc"/>
    <property type="match status" value="1"/>
</dbReference>
<dbReference type="InterPro" id="IPR007341">
    <property type="entry name" value="Transgly_assoc"/>
</dbReference>
<evidence type="ECO:0000256" key="5">
    <source>
        <dbReference type="ARBA" id="ARBA00022989"/>
    </source>
</evidence>
<dbReference type="PANTHER" id="PTHR33884">
    <property type="entry name" value="UPF0410 PROTEIN YMGE"/>
    <property type="match status" value="1"/>
</dbReference>
<dbReference type="PANTHER" id="PTHR33884:SF3">
    <property type="entry name" value="UPF0410 PROTEIN YMGE"/>
    <property type="match status" value="1"/>
</dbReference>
<dbReference type="AlphaFoldDB" id="A0AAU9QR75"/>
<keyword evidence="5 7" id="KW-1133">Transmembrane helix</keyword>
<evidence type="ECO:0000256" key="6">
    <source>
        <dbReference type="ARBA" id="ARBA00023136"/>
    </source>
</evidence>
<evidence type="ECO:0000256" key="1">
    <source>
        <dbReference type="ARBA" id="ARBA00004651"/>
    </source>
</evidence>
<evidence type="ECO:0000313" key="9">
    <source>
        <dbReference type="Proteomes" id="UP001295462"/>
    </source>
</evidence>
<protein>
    <recommendedName>
        <fullName evidence="10">Transglycosylase</fullName>
    </recommendedName>
</protein>
<keyword evidence="3" id="KW-1003">Cell membrane</keyword>
<comment type="similarity">
    <text evidence="2">Belongs to the UPF0410 family.</text>
</comment>
<dbReference type="EMBL" id="CAKMUD010000083">
    <property type="protein sequence ID" value="CAH1595134.1"/>
    <property type="molecule type" value="Genomic_DNA"/>
</dbReference>
<keyword evidence="4 7" id="KW-0812">Transmembrane</keyword>
<evidence type="ECO:0000256" key="7">
    <source>
        <dbReference type="SAM" id="Phobius"/>
    </source>
</evidence>
<evidence type="ECO:0000256" key="4">
    <source>
        <dbReference type="ARBA" id="ARBA00022692"/>
    </source>
</evidence>
<evidence type="ECO:0000313" key="8">
    <source>
        <dbReference type="EMBL" id="CAH1595134.1"/>
    </source>
</evidence>
<comment type="subcellular location">
    <subcellularLocation>
        <location evidence="1">Cell membrane</location>
        <topology evidence="1">Multi-pass membrane protein</topology>
    </subcellularLocation>
</comment>
<comment type="caution">
    <text evidence="8">The sequence shown here is derived from an EMBL/GenBank/DDBJ whole genome shotgun (WGS) entry which is preliminary data.</text>
</comment>